<reference evidence="1 2" key="2">
    <citation type="journal article" date="2022" name="Mol. Ecol. Resour.">
        <title>The genomes of chicory, endive, great burdock and yacon provide insights into Asteraceae paleo-polyploidization history and plant inulin production.</title>
        <authorList>
            <person name="Fan W."/>
            <person name="Wang S."/>
            <person name="Wang H."/>
            <person name="Wang A."/>
            <person name="Jiang F."/>
            <person name="Liu H."/>
            <person name="Zhao H."/>
            <person name="Xu D."/>
            <person name="Zhang Y."/>
        </authorList>
    </citation>
    <scope>NUCLEOTIDE SEQUENCE [LARGE SCALE GENOMIC DNA]</scope>
    <source>
        <strain evidence="2">cv. Yunnan</strain>
        <tissue evidence="1">Leaves</tissue>
    </source>
</reference>
<evidence type="ECO:0000313" key="1">
    <source>
        <dbReference type="EMBL" id="KAI3761495.1"/>
    </source>
</evidence>
<name>A0ACB9ES97_9ASTR</name>
<protein>
    <submittedName>
        <fullName evidence="1">Uncharacterized protein</fullName>
    </submittedName>
</protein>
<proteinExistence type="predicted"/>
<evidence type="ECO:0000313" key="2">
    <source>
        <dbReference type="Proteomes" id="UP001056120"/>
    </source>
</evidence>
<comment type="caution">
    <text evidence="1">The sequence shown here is derived from an EMBL/GenBank/DDBJ whole genome shotgun (WGS) entry which is preliminary data.</text>
</comment>
<keyword evidence="2" id="KW-1185">Reference proteome</keyword>
<organism evidence="1 2">
    <name type="scientific">Smallanthus sonchifolius</name>
    <dbReference type="NCBI Taxonomy" id="185202"/>
    <lineage>
        <taxon>Eukaryota</taxon>
        <taxon>Viridiplantae</taxon>
        <taxon>Streptophyta</taxon>
        <taxon>Embryophyta</taxon>
        <taxon>Tracheophyta</taxon>
        <taxon>Spermatophyta</taxon>
        <taxon>Magnoliopsida</taxon>
        <taxon>eudicotyledons</taxon>
        <taxon>Gunneridae</taxon>
        <taxon>Pentapetalae</taxon>
        <taxon>asterids</taxon>
        <taxon>campanulids</taxon>
        <taxon>Asterales</taxon>
        <taxon>Asteraceae</taxon>
        <taxon>Asteroideae</taxon>
        <taxon>Heliantheae alliance</taxon>
        <taxon>Millerieae</taxon>
        <taxon>Smallanthus</taxon>
    </lineage>
</organism>
<sequence>MKSSQSFSNKYSFSKMGIDEDGWVESMRKSICEHDDEDIGKVPVSIFTVPKVLLATDPQSYIPQEVALGPFHHWRPEVYDMQRYKLAAARRIQKHMNVSFERIVEIMKIKDEARIRACYHKFLDMSGDALVWMMAVDMAFLLEFLVVYSMKEEGRTLKKVTSAMSHLVDVTGKKLSHMAILRDLVMVENQIPLFLIKKMLEHQYRETDNKSAGETLKTMLMGLYHELSPFHEQELPDVDIDDCDHLLDFFYHVIVPNDKELHHYDAIEIENEGITEVRHGGDGEESFAKSSDVKRFMNFIWKILSKTNAAFVKIFKKIIFGKPVTFVMKLPWKILSNLPILKLMKEPIEHMFENFRGEGQEKSKDESGEQKTPTIEEITIPSVTELVKAGILFSPVNGGISSISFDVKTSTLYLPVVELDVNTEVYLRNLVAYEACVAAGPLVMARYTELMNGIIDTQEDAKFLQERGIVLNHLKSDKEVADLWNGMSKSVKLTKVATLDKVVADVNKRYDQTWRVKLSKYMKKYVFASWKILTLLAALFMLFLTTVQAFCSVYSCARVFHQLPEIPGSEGVE</sequence>
<dbReference type="EMBL" id="CM042034">
    <property type="protein sequence ID" value="KAI3761495.1"/>
    <property type="molecule type" value="Genomic_DNA"/>
</dbReference>
<dbReference type="Proteomes" id="UP001056120">
    <property type="component" value="Linkage Group LG17"/>
</dbReference>
<gene>
    <name evidence="1" type="ORF">L1987_51912</name>
</gene>
<reference evidence="2" key="1">
    <citation type="journal article" date="2022" name="Mol. Ecol. Resour.">
        <title>The genomes of chicory, endive, great burdock and yacon provide insights into Asteraceae palaeo-polyploidization history and plant inulin production.</title>
        <authorList>
            <person name="Fan W."/>
            <person name="Wang S."/>
            <person name="Wang H."/>
            <person name="Wang A."/>
            <person name="Jiang F."/>
            <person name="Liu H."/>
            <person name="Zhao H."/>
            <person name="Xu D."/>
            <person name="Zhang Y."/>
        </authorList>
    </citation>
    <scope>NUCLEOTIDE SEQUENCE [LARGE SCALE GENOMIC DNA]</scope>
    <source>
        <strain evidence="2">cv. Yunnan</strain>
    </source>
</reference>
<accession>A0ACB9ES97</accession>